<sequence length="1339" mass="147723">MISSTQGQENSVIPADFKRFWKTLTAGLINMTFVNTLSLAFLIKVIYAFNIDVHAPLLKNGSPKSNFGFSLVGFTLGDRQKGLVIGSPTGGDDGEVYWCPRMQSTCRRVEVDVAQLGRRPENINGSLFGYSLSSLDPQSPGRLTVCAPRLSKYSSSMLYVTGGCFQIDEYLKNPEIIHTSRKICEDIQEAAQRIDLRHCTMGGSIGQHPAAPHDLFMGGPYFHYAQGMGAIVETENFTRHTTSVEDLHPNTLVGSSLDTSNKIFAPRTGTERSLYVAFGGPGVPATGSKAETVGTGLVLFYPRPSSKDDQHIRPVLRLSGTQFGSRFGHSLILIDINGDGWDDLIVGAPYHYLKAEEGRQPNYGAVFVFLNQQTRFAKPVDDSASQKPFAYEPDNTYQMIIPTDDGHQCPISSISGFGAALNSLGDINHDGYEDFAVGAPYGEDGGLVFVYHGSKSGHIGSPSQVICRETIQTTQRLEGLGFAVGLNGLDLDGNTYPDMAIGAPLSDTVIVLRARPIVKFKTHIVLADGSTELPDDLNQLAECEQESRLLTGYHAAKVRCIDTRVFVTYSSIDGIGCSPGKEYPVTLLLKSEPVDAWLTETGDGQQEMTAERKKRETKVCGTGSGQGAQANENDPNNVNKRTLYQQYGVPPISFVGERTVTEFGAQAERFFHTNRSAVPSGLSSPGGYLQLVLLATCRESVNIRAASSSELAKGQRVRLLFRDVNLVDQTKPLSIGVKWVTDMPNPYSSVEQINQFPIADPKANTQVNQFTFKTPCFGQTCCPRIKVDYKVTVTRDKNGPVVHIGDDKAQTIEVGASVTNVGEDPAYMVNLISNFPSMLLELDPTQGKSLRPDAAICHLANPLRAGESAQCTIRWHVIGHQLTVQMAYFYVNSSVVLGSSDLVDVIGTLNDQLRVNIKMVVNVSVSGSVEPSTAYFSGNVSDGISSIVAENHIGNTRLLTRFTVRNLRRHSLIPASRLIIDWPYEIAGDINEPHGKYLLYLLETPRVIQNMPTTPDEQLVNTSVVCDSRALEKLVNPHHYRVFSSLQNALEGVPVRTEPVDLPSSHPGGYPPLSSSLTLERVPVRLSDSKSQTQRKMTTVSCYNGALRCVPIACDLGRLSYKVGPITLQFSARLWDNTMRQEFKNVFLTKLRLSATWRADVKYGIDLDGLDHAQEAVELQIFNNLEPKPVPPRYMGLYIGLAVFGGVLLLALLVLILHKAGFFKRKRFFRRHPRADKAAPERKTQVPKVKPVTPKPRDSQTPTSTTQRHTGYQPVPQMDPYESENRSSERQSYPDRTRASYQNDHRQSQHRQQRQPTDTRRSQVHPISQGSRHIQAWDD</sequence>
<accession>A0A4E0RP83</accession>
<comment type="caution">
    <text evidence="11">Lacks conserved residue(s) required for the propagation of feature annotation.</text>
</comment>
<proteinExistence type="inferred from homology"/>
<evidence type="ECO:0000256" key="11">
    <source>
        <dbReference type="RuleBase" id="RU003762"/>
    </source>
</evidence>
<keyword evidence="9" id="KW-0325">Glycoprotein</keyword>
<dbReference type="Pfam" id="PF01839">
    <property type="entry name" value="FG-GAP"/>
    <property type="match status" value="2"/>
</dbReference>
<evidence type="ECO:0000256" key="2">
    <source>
        <dbReference type="ARBA" id="ARBA00008054"/>
    </source>
</evidence>
<evidence type="ECO:0000256" key="6">
    <source>
        <dbReference type="ARBA" id="ARBA00023037"/>
    </source>
</evidence>
<dbReference type="GO" id="GO:0009897">
    <property type="term" value="C:external side of plasma membrane"/>
    <property type="evidence" value="ECO:0007669"/>
    <property type="project" value="TreeGrafter"/>
</dbReference>
<dbReference type="GO" id="GO:0098609">
    <property type="term" value="P:cell-cell adhesion"/>
    <property type="evidence" value="ECO:0007669"/>
    <property type="project" value="TreeGrafter"/>
</dbReference>
<evidence type="ECO:0000256" key="8">
    <source>
        <dbReference type="ARBA" id="ARBA00023170"/>
    </source>
</evidence>
<evidence type="ECO:0000256" key="3">
    <source>
        <dbReference type="ARBA" id="ARBA00022729"/>
    </source>
</evidence>
<dbReference type="Gene3D" id="2.130.10.130">
    <property type="entry name" value="Integrin alpha, N-terminal"/>
    <property type="match status" value="1"/>
</dbReference>
<dbReference type="InterPro" id="IPR048286">
    <property type="entry name" value="Integrin_alpha_Ig-like_3"/>
</dbReference>
<dbReference type="SMART" id="SM00191">
    <property type="entry name" value="Int_alpha"/>
    <property type="match status" value="4"/>
</dbReference>
<feature type="repeat" description="FG-GAP" evidence="10">
    <location>
        <begin position="466"/>
        <end position="529"/>
    </location>
</feature>
<keyword evidence="3" id="KW-0732">Signal</keyword>
<evidence type="ECO:0000256" key="5">
    <source>
        <dbReference type="ARBA" id="ARBA00022889"/>
    </source>
</evidence>
<keyword evidence="4" id="KW-0677">Repeat</keyword>
<keyword evidence="8 11" id="KW-0675">Receptor</keyword>
<evidence type="ECO:0000256" key="9">
    <source>
        <dbReference type="ARBA" id="ARBA00023180"/>
    </source>
</evidence>
<keyword evidence="11" id="KW-0812">Transmembrane</keyword>
<feature type="transmembrane region" description="Helical" evidence="11">
    <location>
        <begin position="28"/>
        <end position="49"/>
    </location>
</feature>
<feature type="compositionally biased region" description="Polar residues" evidence="12">
    <location>
        <begin position="627"/>
        <end position="638"/>
    </location>
</feature>
<dbReference type="Proteomes" id="UP000230066">
    <property type="component" value="Unassembled WGS sequence"/>
</dbReference>
<dbReference type="PRINTS" id="PR01185">
    <property type="entry name" value="INTEGRINA"/>
</dbReference>
<gene>
    <name evidence="14" type="ORF">D915_001746</name>
</gene>
<keyword evidence="6 11" id="KW-0401">Integrin</keyword>
<feature type="compositionally biased region" description="Basic and acidic residues" evidence="12">
    <location>
        <begin position="609"/>
        <end position="618"/>
    </location>
</feature>
<dbReference type="GO" id="GO:0007229">
    <property type="term" value="P:integrin-mediated signaling pathway"/>
    <property type="evidence" value="ECO:0007669"/>
    <property type="project" value="UniProtKB-KW"/>
</dbReference>
<dbReference type="Gene3D" id="1.20.5.930">
    <property type="entry name" value="Bicelle-embedded integrin alpha(iib) transmembrane segment"/>
    <property type="match status" value="1"/>
</dbReference>
<keyword evidence="5 11" id="KW-0130">Cell adhesion</keyword>
<dbReference type="InterPro" id="IPR013517">
    <property type="entry name" value="FG-GAP"/>
</dbReference>
<feature type="transmembrane region" description="Helical" evidence="11">
    <location>
        <begin position="1195"/>
        <end position="1217"/>
    </location>
</feature>
<evidence type="ECO:0000313" key="15">
    <source>
        <dbReference type="Proteomes" id="UP000230066"/>
    </source>
</evidence>
<evidence type="ECO:0000256" key="10">
    <source>
        <dbReference type="PROSITE-ProRule" id="PRU00803"/>
    </source>
</evidence>
<comment type="subcellular location">
    <subcellularLocation>
        <location evidence="1 11">Membrane</location>
        <topology evidence="1 11">Single-pass type I membrane protein</topology>
    </subcellularLocation>
</comment>
<dbReference type="PANTHER" id="PTHR23220">
    <property type="entry name" value="INTEGRIN ALPHA"/>
    <property type="match status" value="1"/>
</dbReference>
<feature type="compositionally biased region" description="Basic and acidic residues" evidence="12">
    <location>
        <begin position="1235"/>
        <end position="1244"/>
    </location>
</feature>
<dbReference type="GO" id="GO:0007160">
    <property type="term" value="P:cell-matrix adhesion"/>
    <property type="evidence" value="ECO:0007669"/>
    <property type="project" value="TreeGrafter"/>
</dbReference>
<evidence type="ECO:0000256" key="4">
    <source>
        <dbReference type="ARBA" id="ARBA00022737"/>
    </source>
</evidence>
<feature type="repeat" description="FG-GAP" evidence="10">
    <location>
        <begin position="403"/>
        <end position="458"/>
    </location>
</feature>
<reference evidence="14" key="1">
    <citation type="submission" date="2019-03" db="EMBL/GenBank/DDBJ databases">
        <title>Improved annotation for the trematode Fasciola hepatica.</title>
        <authorList>
            <person name="Choi Y.-J."/>
            <person name="Martin J."/>
            <person name="Mitreva M."/>
        </authorList>
    </citation>
    <scope>NUCLEOTIDE SEQUENCE [LARGE SCALE GENOMIC DNA]</scope>
</reference>
<comment type="similarity">
    <text evidence="2 11">Belongs to the integrin alpha chain family.</text>
</comment>
<keyword evidence="7 11" id="KW-0472">Membrane</keyword>
<dbReference type="GO" id="GO:0033627">
    <property type="term" value="P:cell adhesion mediated by integrin"/>
    <property type="evidence" value="ECO:0007669"/>
    <property type="project" value="TreeGrafter"/>
</dbReference>
<dbReference type="InterPro" id="IPR013519">
    <property type="entry name" value="Int_alpha_beta-p"/>
</dbReference>
<keyword evidence="11" id="KW-1133">Transmembrane helix</keyword>
<feature type="region of interest" description="Disordered" evidence="12">
    <location>
        <begin position="1233"/>
        <end position="1339"/>
    </location>
</feature>
<evidence type="ECO:0000313" key="14">
    <source>
        <dbReference type="EMBL" id="THD27444.1"/>
    </source>
</evidence>
<feature type="domain" description="Integrin alpha third immunoglobulin-like" evidence="13">
    <location>
        <begin position="923"/>
        <end position="1182"/>
    </location>
</feature>
<dbReference type="InterPro" id="IPR028994">
    <property type="entry name" value="Integrin_alpha_N"/>
</dbReference>
<feature type="compositionally biased region" description="Basic and acidic residues" evidence="12">
    <location>
        <begin position="1283"/>
        <end position="1307"/>
    </location>
</feature>
<evidence type="ECO:0000256" key="1">
    <source>
        <dbReference type="ARBA" id="ARBA00004479"/>
    </source>
</evidence>
<dbReference type="PANTHER" id="PTHR23220:SF122">
    <property type="entry name" value="INTEGRIN ALPHA-PS1"/>
    <property type="match status" value="1"/>
</dbReference>
<dbReference type="PROSITE" id="PS51470">
    <property type="entry name" value="FG_GAP"/>
    <property type="match status" value="3"/>
</dbReference>
<comment type="caution">
    <text evidence="14">The sequence shown here is derived from an EMBL/GenBank/DDBJ whole genome shotgun (WGS) entry which is preliminary data.</text>
</comment>
<feature type="region of interest" description="Disordered" evidence="12">
    <location>
        <begin position="603"/>
        <end position="638"/>
    </location>
</feature>
<keyword evidence="15" id="KW-1185">Reference proteome</keyword>
<dbReference type="GO" id="GO:0008305">
    <property type="term" value="C:integrin complex"/>
    <property type="evidence" value="ECO:0007669"/>
    <property type="project" value="InterPro"/>
</dbReference>
<dbReference type="Pfam" id="PF20806">
    <property type="entry name" value="Integrin_A_Ig_3"/>
    <property type="match status" value="1"/>
</dbReference>
<feature type="repeat" description="FG-GAP" evidence="10">
    <location>
        <begin position="313"/>
        <end position="378"/>
    </location>
</feature>
<evidence type="ECO:0000256" key="12">
    <source>
        <dbReference type="SAM" id="MobiDB-lite"/>
    </source>
</evidence>
<dbReference type="EMBL" id="JXXN02000423">
    <property type="protein sequence ID" value="THD27444.1"/>
    <property type="molecule type" value="Genomic_DNA"/>
</dbReference>
<evidence type="ECO:0000259" key="13">
    <source>
        <dbReference type="Pfam" id="PF20806"/>
    </source>
</evidence>
<organism evidence="14 15">
    <name type="scientific">Fasciola hepatica</name>
    <name type="common">Liver fluke</name>
    <dbReference type="NCBI Taxonomy" id="6192"/>
    <lineage>
        <taxon>Eukaryota</taxon>
        <taxon>Metazoa</taxon>
        <taxon>Spiralia</taxon>
        <taxon>Lophotrochozoa</taxon>
        <taxon>Platyhelminthes</taxon>
        <taxon>Trematoda</taxon>
        <taxon>Digenea</taxon>
        <taxon>Plagiorchiida</taxon>
        <taxon>Echinostomata</taxon>
        <taxon>Echinostomatoidea</taxon>
        <taxon>Fasciolidae</taxon>
        <taxon>Fasciola</taxon>
    </lineage>
</organism>
<dbReference type="InterPro" id="IPR032695">
    <property type="entry name" value="Integrin_dom_sf"/>
</dbReference>
<dbReference type="GO" id="GO:0005178">
    <property type="term" value="F:integrin binding"/>
    <property type="evidence" value="ECO:0007669"/>
    <property type="project" value="TreeGrafter"/>
</dbReference>
<dbReference type="Gene3D" id="2.60.40.1530">
    <property type="entry name" value="ntegrin, alpha v. Chain A, domain 4"/>
    <property type="match status" value="1"/>
</dbReference>
<feature type="compositionally biased region" description="Polar residues" evidence="12">
    <location>
        <begin position="1259"/>
        <end position="1270"/>
    </location>
</feature>
<protein>
    <submittedName>
        <fullName evidence="14">Integrin alpha ina-1</fullName>
    </submittedName>
</protein>
<dbReference type="SUPFAM" id="SSF69318">
    <property type="entry name" value="Integrin alpha N-terminal domain"/>
    <property type="match status" value="1"/>
</dbReference>
<name>A0A4E0RP83_FASHE</name>
<dbReference type="InterPro" id="IPR000413">
    <property type="entry name" value="Integrin_alpha"/>
</dbReference>
<dbReference type="SUPFAM" id="SSF69179">
    <property type="entry name" value="Integrin domains"/>
    <property type="match status" value="2"/>
</dbReference>
<evidence type="ECO:0000256" key="7">
    <source>
        <dbReference type="ARBA" id="ARBA00023136"/>
    </source>
</evidence>